<dbReference type="GeneID" id="23564897"/>
<feature type="domain" description="Formyl transferase N-terminal" evidence="1">
    <location>
        <begin position="43"/>
        <end position="120"/>
    </location>
</feature>
<dbReference type="eggNOG" id="KOG3082">
    <property type="taxonomic scope" value="Eukaryota"/>
</dbReference>
<evidence type="ECO:0000259" key="1">
    <source>
        <dbReference type="Pfam" id="PF00551"/>
    </source>
</evidence>
<evidence type="ECO:0000313" key="3">
    <source>
        <dbReference type="Proteomes" id="UP000000561"/>
    </source>
</evidence>
<keyword evidence="3" id="KW-1185">Reference proteome</keyword>
<sequence length="316" mass="35524">MKVSPVKQLALQHALPHQAVPAAGLDNYEPPQHLCTNPKAILLTCSFGHLIPDRLLDSFPDPWQRINIHPSLLPNLRGAAPIQWALARRLHTSGVSIQTLEKGRFDTGTIVNQQAFRFPPDPLHGQVESHTFLHVQRVMAHRAADLLVLTLSNLPHCWQNRWIQDEAQRTYAPKLKSKHSAIQWSTWAAPDIVARERAFAYLYPLTTTLLPPPSWSSNANFRSVGITLFDTCTMAYDRLRHLDPTLSSVLQQPSIPEGSATYSLPSDALIVKTTSDTHVLAVAQLKVAGKRRKTALEWWRAYRDRADAKSGLLRFQ</sequence>
<dbReference type="InterPro" id="IPR002376">
    <property type="entry name" value="Formyl_transf_N"/>
</dbReference>
<dbReference type="InterPro" id="IPR036477">
    <property type="entry name" value="Formyl_transf_N_sf"/>
</dbReference>
<protein>
    <recommendedName>
        <fullName evidence="1">Formyl transferase N-terminal domain-containing protein</fullName>
    </recommendedName>
</protein>
<dbReference type="Gene3D" id="3.40.50.12230">
    <property type="match status" value="1"/>
</dbReference>
<dbReference type="GO" id="GO:0071951">
    <property type="term" value="P:conversion of methionyl-tRNA to N-formyl-methionyl-tRNA"/>
    <property type="evidence" value="ECO:0000318"/>
    <property type="project" value="GO_Central"/>
</dbReference>
<dbReference type="PANTHER" id="PTHR11138:SF5">
    <property type="entry name" value="METHIONYL-TRNA FORMYLTRANSFERASE, MITOCHONDRIAL"/>
    <property type="match status" value="1"/>
</dbReference>
<dbReference type="OrthoDB" id="10268103at2759"/>
<dbReference type="InParanoid" id="A0A0D1BY07"/>
<dbReference type="STRING" id="237631.A0A0D1BY07"/>
<proteinExistence type="predicted"/>
<dbReference type="VEuPathDB" id="FungiDB:UMAG_04844"/>
<reference evidence="2 3" key="1">
    <citation type="journal article" date="2006" name="Nature">
        <title>Insights from the genome of the biotrophic fungal plant pathogen Ustilago maydis.</title>
        <authorList>
            <person name="Kamper J."/>
            <person name="Kahmann R."/>
            <person name="Bolker M."/>
            <person name="Ma L.J."/>
            <person name="Brefort T."/>
            <person name="Saville B.J."/>
            <person name="Banuett F."/>
            <person name="Kronstad J.W."/>
            <person name="Gold S.E."/>
            <person name="Muller O."/>
            <person name="Perlin M.H."/>
            <person name="Wosten H.A."/>
            <person name="de Vries R."/>
            <person name="Ruiz-Herrera J."/>
            <person name="Reynaga-Pena C.G."/>
            <person name="Snetselaar K."/>
            <person name="McCann M."/>
            <person name="Perez-Martin J."/>
            <person name="Feldbrugge M."/>
            <person name="Basse C.W."/>
            <person name="Steinberg G."/>
            <person name="Ibeas J.I."/>
            <person name="Holloman W."/>
            <person name="Guzman P."/>
            <person name="Farman M."/>
            <person name="Stajich J.E."/>
            <person name="Sentandreu R."/>
            <person name="Gonzalez-Prieto J.M."/>
            <person name="Kennell J.C."/>
            <person name="Molina L."/>
            <person name="Schirawski J."/>
            <person name="Mendoza-Mendoza A."/>
            <person name="Greilinger D."/>
            <person name="Munch K."/>
            <person name="Rossel N."/>
            <person name="Scherer M."/>
            <person name="Vranes M."/>
            <person name="Ladendorf O."/>
            <person name="Vincon V."/>
            <person name="Fuchs U."/>
            <person name="Sandrock B."/>
            <person name="Meng S."/>
            <person name="Ho E.C."/>
            <person name="Cahill M.J."/>
            <person name="Boyce K.J."/>
            <person name="Klose J."/>
            <person name="Klosterman S.J."/>
            <person name="Deelstra H.J."/>
            <person name="Ortiz-Castellanos L."/>
            <person name="Li W."/>
            <person name="Sanchez-Alonso P."/>
            <person name="Schreier P.H."/>
            <person name="Hauser-Hahn I."/>
            <person name="Vaupel M."/>
            <person name="Koopmann E."/>
            <person name="Friedrich G."/>
            <person name="Voss H."/>
            <person name="Schluter T."/>
            <person name="Margolis J."/>
            <person name="Platt D."/>
            <person name="Swimmer C."/>
            <person name="Gnirke A."/>
            <person name="Chen F."/>
            <person name="Vysotskaia V."/>
            <person name="Mannhaupt G."/>
            <person name="Guldener U."/>
            <person name="Munsterkotter M."/>
            <person name="Haase D."/>
            <person name="Oesterheld M."/>
            <person name="Mewes H.W."/>
            <person name="Mauceli E.W."/>
            <person name="DeCaprio D."/>
            <person name="Wade C.M."/>
            <person name="Butler J."/>
            <person name="Young S."/>
            <person name="Jaffe D.B."/>
            <person name="Calvo S."/>
            <person name="Nusbaum C."/>
            <person name="Galagan J."/>
            <person name="Birren B.W."/>
        </authorList>
    </citation>
    <scope>NUCLEOTIDE SEQUENCE [LARGE SCALE GENOMIC DNA]</scope>
    <source>
        <strain evidence="3">DSM 14603 / FGSC 9021 / UM521</strain>
    </source>
</reference>
<organism evidence="2 3">
    <name type="scientific">Mycosarcoma maydis</name>
    <name type="common">Corn smut fungus</name>
    <name type="synonym">Ustilago maydis</name>
    <dbReference type="NCBI Taxonomy" id="5270"/>
    <lineage>
        <taxon>Eukaryota</taxon>
        <taxon>Fungi</taxon>
        <taxon>Dikarya</taxon>
        <taxon>Basidiomycota</taxon>
        <taxon>Ustilaginomycotina</taxon>
        <taxon>Ustilaginomycetes</taxon>
        <taxon>Ustilaginales</taxon>
        <taxon>Ustilaginaceae</taxon>
        <taxon>Mycosarcoma</taxon>
    </lineage>
</organism>
<dbReference type="Proteomes" id="UP000000561">
    <property type="component" value="Chromosome 17"/>
</dbReference>
<dbReference type="SUPFAM" id="SSF53328">
    <property type="entry name" value="Formyltransferase"/>
    <property type="match status" value="1"/>
</dbReference>
<dbReference type="Pfam" id="PF00551">
    <property type="entry name" value="Formyl_trans_N"/>
    <property type="match status" value="1"/>
</dbReference>
<dbReference type="GO" id="GO:0004479">
    <property type="term" value="F:methionyl-tRNA formyltransferase activity"/>
    <property type="evidence" value="ECO:0000318"/>
    <property type="project" value="GO_Central"/>
</dbReference>
<accession>A0A0D1BY07</accession>
<gene>
    <name evidence="2" type="ORF">UMAG_04844</name>
</gene>
<dbReference type="GO" id="GO:0005739">
    <property type="term" value="C:mitochondrion"/>
    <property type="evidence" value="ECO:0000318"/>
    <property type="project" value="GO_Central"/>
</dbReference>
<dbReference type="PANTHER" id="PTHR11138">
    <property type="entry name" value="METHIONYL-TRNA FORMYLTRANSFERASE"/>
    <property type="match status" value="1"/>
</dbReference>
<dbReference type="EMBL" id="CM003156">
    <property type="protein sequence ID" value="KIS66782.1"/>
    <property type="molecule type" value="Genomic_DNA"/>
</dbReference>
<evidence type="ECO:0000313" key="2">
    <source>
        <dbReference type="EMBL" id="KIS66782.1"/>
    </source>
</evidence>
<name>A0A0D1BY07_MYCMD</name>
<dbReference type="AlphaFoldDB" id="A0A0D1BY07"/>
<dbReference type="RefSeq" id="XP_011391693.1">
    <property type="nucleotide sequence ID" value="XM_011393391.1"/>
</dbReference>
<dbReference type="KEGG" id="uma:UMAG_04844"/>